<dbReference type="InterPro" id="IPR050654">
    <property type="entry name" value="AChE-related_enzymes"/>
</dbReference>
<dbReference type="AlphaFoldDB" id="A0A0N4Z697"/>
<accession>A0A0N4Z697</accession>
<organism evidence="7 8">
    <name type="scientific">Parastrongyloides trichosuri</name>
    <name type="common">Possum-specific nematode worm</name>
    <dbReference type="NCBI Taxonomy" id="131310"/>
    <lineage>
        <taxon>Eukaryota</taxon>
        <taxon>Metazoa</taxon>
        <taxon>Ecdysozoa</taxon>
        <taxon>Nematoda</taxon>
        <taxon>Chromadorea</taxon>
        <taxon>Rhabditida</taxon>
        <taxon>Tylenchina</taxon>
        <taxon>Panagrolaimomorpha</taxon>
        <taxon>Strongyloidoidea</taxon>
        <taxon>Strongyloididae</taxon>
        <taxon>Parastrongyloides</taxon>
    </lineage>
</organism>
<dbReference type="GO" id="GO:0006581">
    <property type="term" value="P:acetylcholine catabolic process"/>
    <property type="evidence" value="ECO:0007669"/>
    <property type="project" value="TreeGrafter"/>
</dbReference>
<protein>
    <submittedName>
        <fullName evidence="8">Acetylcholinesterase</fullName>
    </submittedName>
</protein>
<dbReference type="GO" id="GO:0005615">
    <property type="term" value="C:extracellular space"/>
    <property type="evidence" value="ECO:0007669"/>
    <property type="project" value="TreeGrafter"/>
</dbReference>
<dbReference type="InterPro" id="IPR000997">
    <property type="entry name" value="Cholinesterase"/>
</dbReference>
<evidence type="ECO:0000313" key="8">
    <source>
        <dbReference type="WBParaSite" id="PTRK_0000267200.1"/>
    </source>
</evidence>
<keyword evidence="3" id="KW-0378">Hydrolase</keyword>
<dbReference type="ESTHER" id="parti-a0a0n4z697">
    <property type="family name" value="Cholinesterase-like"/>
</dbReference>
<keyword evidence="7" id="KW-1185">Reference proteome</keyword>
<dbReference type="SUPFAM" id="SSF53474">
    <property type="entry name" value="alpha/beta-Hydrolases"/>
    <property type="match status" value="1"/>
</dbReference>
<dbReference type="GO" id="GO:0003990">
    <property type="term" value="F:acetylcholinesterase activity"/>
    <property type="evidence" value="ECO:0007669"/>
    <property type="project" value="TreeGrafter"/>
</dbReference>
<dbReference type="WBParaSite" id="PTRK_0000267200.1">
    <property type="protein sequence ID" value="PTRK_0000267200.1"/>
    <property type="gene ID" value="PTRK_0000267200"/>
</dbReference>
<dbReference type="Gene3D" id="3.40.50.1820">
    <property type="entry name" value="alpha/beta hydrolase"/>
    <property type="match status" value="1"/>
</dbReference>
<reference evidence="8" key="1">
    <citation type="submission" date="2017-02" db="UniProtKB">
        <authorList>
            <consortium name="WormBaseParasite"/>
        </authorList>
    </citation>
    <scope>IDENTIFICATION</scope>
</reference>
<evidence type="ECO:0000256" key="3">
    <source>
        <dbReference type="ARBA" id="ARBA00022801"/>
    </source>
</evidence>
<feature type="signal peptide" evidence="5">
    <location>
        <begin position="1"/>
        <end position="20"/>
    </location>
</feature>
<evidence type="ECO:0000256" key="1">
    <source>
        <dbReference type="ARBA" id="ARBA00005964"/>
    </source>
</evidence>
<dbReference type="PANTHER" id="PTHR43918:SF4">
    <property type="entry name" value="CARBOXYLIC ESTER HYDROLASE"/>
    <property type="match status" value="1"/>
</dbReference>
<evidence type="ECO:0000256" key="4">
    <source>
        <dbReference type="ARBA" id="ARBA00023157"/>
    </source>
</evidence>
<feature type="chain" id="PRO_5005891184" evidence="5">
    <location>
        <begin position="21"/>
        <end position="561"/>
    </location>
</feature>
<evidence type="ECO:0000313" key="7">
    <source>
        <dbReference type="Proteomes" id="UP000038045"/>
    </source>
</evidence>
<evidence type="ECO:0000256" key="2">
    <source>
        <dbReference type="ARBA" id="ARBA00022487"/>
    </source>
</evidence>
<dbReference type="Proteomes" id="UP000038045">
    <property type="component" value="Unplaced"/>
</dbReference>
<name>A0A0N4Z697_PARTI</name>
<dbReference type="GO" id="GO:0005886">
    <property type="term" value="C:plasma membrane"/>
    <property type="evidence" value="ECO:0007669"/>
    <property type="project" value="TreeGrafter"/>
</dbReference>
<keyword evidence="5" id="KW-0732">Signal</keyword>
<feature type="domain" description="Carboxylesterase type B" evidence="6">
    <location>
        <begin position="30"/>
        <end position="532"/>
    </location>
</feature>
<dbReference type="InterPro" id="IPR029058">
    <property type="entry name" value="AB_hydrolase_fold"/>
</dbReference>
<evidence type="ECO:0000259" key="6">
    <source>
        <dbReference type="Pfam" id="PF00135"/>
    </source>
</evidence>
<comment type="similarity">
    <text evidence="1">Belongs to the type-B carboxylesterase/lipase family.</text>
</comment>
<dbReference type="PRINTS" id="PR00878">
    <property type="entry name" value="CHOLNESTRASE"/>
</dbReference>
<proteinExistence type="inferred from homology"/>
<evidence type="ECO:0000256" key="5">
    <source>
        <dbReference type="SAM" id="SignalP"/>
    </source>
</evidence>
<dbReference type="GO" id="GO:0019695">
    <property type="term" value="P:choline metabolic process"/>
    <property type="evidence" value="ECO:0007669"/>
    <property type="project" value="TreeGrafter"/>
</dbReference>
<dbReference type="STRING" id="131310.A0A0N4Z697"/>
<dbReference type="Pfam" id="PF00135">
    <property type="entry name" value="COesterase"/>
    <property type="match status" value="1"/>
</dbReference>
<keyword evidence="4" id="KW-1015">Disulfide bond</keyword>
<dbReference type="InterPro" id="IPR002018">
    <property type="entry name" value="CarbesteraseB"/>
</dbReference>
<keyword evidence="2" id="KW-0719">Serine esterase</keyword>
<sequence>MVKQLYIFTISFLITFYVYGKDNGKKYTPGCELNFKDKGKVEEYLGIPFAKPPIKELRFKPPQKVNKPSTTVEAKYPAATCPQHLFKTNITALDFWNPPNNISEDCLQLNMWVPKDKTNLPVLVNLCGGGYWRLGASNDIFNGSVLAAYSQAIVVNLNFRLGALGFARFKNGTDGVKGNMGLLDQQMGLQWIQENIKDFGGDPSKVTLIGEQTGATSAAAHLYAEESKNLFKRIALTSGTFNTPWTSKENHEVEKSSKQLADLLGCTQSGKENLECLQKKNYSEILDKTDDIRKKNFSFTYPFLPVNDDGVFFNKSLLRRILVKENADILMGDTTHEGSFFLWYYYKNLINCTSLKLTKDKITGDCIVNKTQFENIVDNVTRVFRYVEEKKKTILNYYSVTDSNATEAAQLFLSSVLYDCGLKHFADDLAKEANVTKPFVYILKHRSVEKKTSWPETFGTVHAALIEFLFGRPFRYPENYDSTEVLNEEKKMSEIVMKLYGKFAYEGKPNYNEWRQYTKSDDFVLSLDSEYSEYLDQYDISHLKECAIIMPKLKREDSNSK</sequence>
<dbReference type="PANTHER" id="PTHR43918">
    <property type="entry name" value="ACETYLCHOLINESTERASE"/>
    <property type="match status" value="1"/>
</dbReference>